<protein>
    <recommendedName>
        <fullName evidence="4">Alkaline shock response membrane anchor protein AmaP</fullName>
    </recommendedName>
</protein>
<dbReference type="EMBL" id="JAAWVT010000004">
    <property type="protein sequence ID" value="NKG21258.1"/>
    <property type="molecule type" value="Genomic_DNA"/>
</dbReference>
<feature type="transmembrane region" description="Helical" evidence="1">
    <location>
        <begin position="20"/>
        <end position="37"/>
    </location>
</feature>
<evidence type="ECO:0000313" key="2">
    <source>
        <dbReference type="EMBL" id="NKG21258.1"/>
    </source>
</evidence>
<evidence type="ECO:0008006" key="4">
    <source>
        <dbReference type="Google" id="ProtNLM"/>
    </source>
</evidence>
<comment type="caution">
    <text evidence="2">The sequence shown here is derived from an EMBL/GenBank/DDBJ whole genome shotgun (WGS) entry which is preliminary data.</text>
</comment>
<dbReference type="Proteomes" id="UP000746595">
    <property type="component" value="Unassembled WGS sequence"/>
</dbReference>
<evidence type="ECO:0000313" key="3">
    <source>
        <dbReference type="Proteomes" id="UP000746595"/>
    </source>
</evidence>
<gene>
    <name evidence="2" type="ORF">HED64_11135</name>
</gene>
<evidence type="ECO:0000256" key="1">
    <source>
        <dbReference type="SAM" id="Phobius"/>
    </source>
</evidence>
<keyword evidence="3" id="KW-1185">Reference proteome</keyword>
<feature type="transmembrane region" description="Helical" evidence="1">
    <location>
        <begin position="70"/>
        <end position="91"/>
    </location>
</feature>
<keyword evidence="1" id="KW-0812">Transmembrane</keyword>
<proteinExistence type="predicted"/>
<name>A0ABX1G4S0_9MICC</name>
<keyword evidence="1" id="KW-0472">Membrane</keyword>
<accession>A0ABX1G4S0</accession>
<organism evidence="2 3">
    <name type="scientific">Paeniglutamicibacter terrestris</name>
    <dbReference type="NCBI Taxonomy" id="2723403"/>
    <lineage>
        <taxon>Bacteria</taxon>
        <taxon>Bacillati</taxon>
        <taxon>Actinomycetota</taxon>
        <taxon>Actinomycetes</taxon>
        <taxon>Micrococcales</taxon>
        <taxon>Micrococcaceae</taxon>
        <taxon>Paeniglutamicibacter</taxon>
    </lineage>
</organism>
<sequence length="191" mass="20084">MVSKLDEIRERELTSGRSPAVLTGAIIVILVCLYALFEAALKALGQEPMVAAPETWWSWISIMPGTTEPAALALLGLGIGLIGLVLLSHGLRRGQRARHSLACEDAILIVDDQVLAAGLARRARSAAGVGPGQALVTVHRERVEVQLSPTSGSPIDPASVAAAIEDELRANLVEPQPQVHIRVSSSGVIGQ</sequence>
<keyword evidence="1" id="KW-1133">Transmembrane helix</keyword>
<dbReference type="RefSeq" id="WP_168152063.1">
    <property type="nucleotide sequence ID" value="NZ_JAAWVT010000004.1"/>
</dbReference>
<reference evidence="2 3" key="1">
    <citation type="submission" date="2020-04" db="EMBL/GenBank/DDBJ databases">
        <title>Paeniglutamicibacter sp. ANT13_2, a novel actinomycete isolated from sediment in Antarctica.</title>
        <authorList>
            <person name="Sakdapetsiri C."/>
            <person name="Pinyakong O."/>
        </authorList>
    </citation>
    <scope>NUCLEOTIDE SEQUENCE [LARGE SCALE GENOMIC DNA]</scope>
    <source>
        <strain evidence="2 3">ANT13_2</strain>
    </source>
</reference>